<evidence type="ECO:0000313" key="2">
    <source>
        <dbReference type="EnsemblPlants" id="QL10p008012:mrna"/>
    </source>
</evidence>
<proteinExistence type="predicted"/>
<dbReference type="Proteomes" id="UP000594261">
    <property type="component" value="Chromosome 10"/>
</dbReference>
<feature type="chain" id="PRO_5029691520" evidence="1">
    <location>
        <begin position="28"/>
        <end position="146"/>
    </location>
</feature>
<keyword evidence="3" id="KW-1185">Reference proteome</keyword>
<evidence type="ECO:0000313" key="3">
    <source>
        <dbReference type="Proteomes" id="UP000594261"/>
    </source>
</evidence>
<feature type="signal peptide" evidence="1">
    <location>
        <begin position="1"/>
        <end position="27"/>
    </location>
</feature>
<dbReference type="Gramene" id="QL10p008012:mrna">
    <property type="protein sequence ID" value="QL10p008012:mrna"/>
    <property type="gene ID" value="QL10p008012"/>
</dbReference>
<accession>A0A7N2MMU5</accession>
<organism evidence="2 3">
    <name type="scientific">Quercus lobata</name>
    <name type="common">Valley oak</name>
    <dbReference type="NCBI Taxonomy" id="97700"/>
    <lineage>
        <taxon>Eukaryota</taxon>
        <taxon>Viridiplantae</taxon>
        <taxon>Streptophyta</taxon>
        <taxon>Embryophyta</taxon>
        <taxon>Tracheophyta</taxon>
        <taxon>Spermatophyta</taxon>
        <taxon>Magnoliopsida</taxon>
        <taxon>eudicotyledons</taxon>
        <taxon>Gunneridae</taxon>
        <taxon>Pentapetalae</taxon>
        <taxon>rosids</taxon>
        <taxon>fabids</taxon>
        <taxon>Fagales</taxon>
        <taxon>Fagaceae</taxon>
        <taxon>Quercus</taxon>
    </lineage>
</organism>
<sequence>MRSFPSKLISAVVAVLLLVGDFPATSALPSYGGRKSLWHVSDSRDDPIKTVLRESSSEGLNISSSKKIVSFRSLRGFLSPPPSPLKAQPRSFHMPSPSPPPQIIWIHLSDFCHVDFISKRKCMFKGASLTSQFHMMYMIKICAFNN</sequence>
<keyword evidence="1" id="KW-0732">Signal</keyword>
<dbReference type="EMBL" id="LRBV02000010">
    <property type="status" value="NOT_ANNOTATED_CDS"/>
    <property type="molecule type" value="Genomic_DNA"/>
</dbReference>
<dbReference type="InParanoid" id="A0A7N2MMU5"/>
<name>A0A7N2MMU5_QUELO</name>
<dbReference type="OMA" id="MIKICAF"/>
<evidence type="ECO:0000256" key="1">
    <source>
        <dbReference type="SAM" id="SignalP"/>
    </source>
</evidence>
<dbReference type="AlphaFoldDB" id="A0A7N2MMU5"/>
<reference evidence="2 3" key="1">
    <citation type="journal article" date="2016" name="G3 (Bethesda)">
        <title>First Draft Assembly and Annotation of the Genome of a California Endemic Oak Quercus lobata Nee (Fagaceae).</title>
        <authorList>
            <person name="Sork V.L."/>
            <person name="Fitz-Gibbon S.T."/>
            <person name="Puiu D."/>
            <person name="Crepeau M."/>
            <person name="Gugger P.F."/>
            <person name="Sherman R."/>
            <person name="Stevens K."/>
            <person name="Langley C.H."/>
            <person name="Pellegrini M."/>
            <person name="Salzberg S.L."/>
        </authorList>
    </citation>
    <scope>NUCLEOTIDE SEQUENCE [LARGE SCALE GENOMIC DNA]</scope>
    <source>
        <strain evidence="2 3">cv. SW786</strain>
    </source>
</reference>
<protein>
    <submittedName>
        <fullName evidence="2">Uncharacterized protein</fullName>
    </submittedName>
</protein>
<reference evidence="2" key="2">
    <citation type="submission" date="2021-01" db="UniProtKB">
        <authorList>
            <consortium name="EnsemblPlants"/>
        </authorList>
    </citation>
    <scope>IDENTIFICATION</scope>
</reference>
<dbReference type="EnsemblPlants" id="QL10p008012:mrna">
    <property type="protein sequence ID" value="QL10p008012:mrna"/>
    <property type="gene ID" value="QL10p008012"/>
</dbReference>